<keyword evidence="4" id="KW-0813">Transport</keyword>
<proteinExistence type="inferred from homology"/>
<dbReference type="AlphaFoldDB" id="A0AAV2A050"/>
<dbReference type="SMART" id="SM00665">
    <property type="entry name" value="B561"/>
    <property type="match status" value="1"/>
</dbReference>
<feature type="transmembrane region" description="Helical" evidence="11">
    <location>
        <begin position="12"/>
        <end position="37"/>
    </location>
</feature>
<keyword evidence="10" id="KW-0325">Glycoprotein</keyword>
<feature type="domain" description="DOMON" evidence="12">
    <location>
        <begin position="234"/>
        <end position="353"/>
    </location>
</feature>
<dbReference type="PROSITE" id="PS51019">
    <property type="entry name" value="REELIN"/>
    <property type="match status" value="1"/>
</dbReference>
<keyword evidence="7 11" id="KW-1133">Transmembrane helix</keyword>
<dbReference type="Proteomes" id="UP001497382">
    <property type="component" value="Unassembled WGS sequence"/>
</dbReference>
<name>A0AAV2A050_9ARAC</name>
<evidence type="ECO:0008006" key="17">
    <source>
        <dbReference type="Google" id="ProtNLM"/>
    </source>
</evidence>
<dbReference type="InterPro" id="IPR005018">
    <property type="entry name" value="DOMON_domain"/>
</dbReference>
<evidence type="ECO:0000256" key="6">
    <source>
        <dbReference type="ARBA" id="ARBA00022982"/>
    </source>
</evidence>
<dbReference type="Gene3D" id="2.60.40.4060">
    <property type="entry name" value="Reeler domain"/>
    <property type="match status" value="1"/>
</dbReference>
<evidence type="ECO:0000313" key="16">
    <source>
        <dbReference type="Proteomes" id="UP001497382"/>
    </source>
</evidence>
<keyword evidence="6" id="KW-0249">Electron transport</keyword>
<protein>
    <recommendedName>
        <fullName evidence="17">Ferric-chelate reductase 1</fullName>
    </recommendedName>
</protein>
<keyword evidence="8" id="KW-0408">Iron</keyword>
<evidence type="ECO:0000256" key="3">
    <source>
        <dbReference type="ARBA" id="ARBA00009195"/>
    </source>
</evidence>
<feature type="transmembrane region" description="Helical" evidence="11">
    <location>
        <begin position="596"/>
        <end position="616"/>
    </location>
</feature>
<feature type="domain" description="Reelin" evidence="14">
    <location>
        <begin position="26"/>
        <end position="198"/>
    </location>
</feature>
<accession>A0AAV2A050</accession>
<evidence type="ECO:0000256" key="8">
    <source>
        <dbReference type="ARBA" id="ARBA00023004"/>
    </source>
</evidence>
<feature type="transmembrane region" description="Helical" evidence="11">
    <location>
        <begin position="436"/>
        <end position="455"/>
    </location>
</feature>
<dbReference type="EMBL" id="CAXIEN010000101">
    <property type="protein sequence ID" value="CAL1277357.1"/>
    <property type="molecule type" value="Genomic_DNA"/>
</dbReference>
<dbReference type="InterPro" id="IPR042307">
    <property type="entry name" value="Reeler_sf"/>
</dbReference>
<dbReference type="Pfam" id="PF02014">
    <property type="entry name" value="Reeler"/>
    <property type="match status" value="1"/>
</dbReference>
<evidence type="ECO:0000259" key="12">
    <source>
        <dbReference type="PROSITE" id="PS50836"/>
    </source>
</evidence>
<evidence type="ECO:0000256" key="10">
    <source>
        <dbReference type="ARBA" id="ARBA00023180"/>
    </source>
</evidence>
<comment type="caution">
    <text evidence="15">The sequence shown here is derived from an EMBL/GenBank/DDBJ whole genome shotgun (WGS) entry which is preliminary data.</text>
</comment>
<feature type="transmembrane region" description="Helical" evidence="11">
    <location>
        <begin position="499"/>
        <end position="521"/>
    </location>
</feature>
<evidence type="ECO:0000256" key="9">
    <source>
        <dbReference type="ARBA" id="ARBA00023136"/>
    </source>
</evidence>
<evidence type="ECO:0000313" key="15">
    <source>
        <dbReference type="EMBL" id="CAL1277357.1"/>
    </source>
</evidence>
<reference evidence="15 16" key="1">
    <citation type="submission" date="2024-04" db="EMBL/GenBank/DDBJ databases">
        <authorList>
            <person name="Rising A."/>
            <person name="Reimegard J."/>
            <person name="Sonavane S."/>
            <person name="Akerstrom W."/>
            <person name="Nylinder S."/>
            <person name="Hedman E."/>
            <person name="Kallberg Y."/>
        </authorList>
    </citation>
    <scope>NUCLEOTIDE SEQUENCE [LARGE SCALE GENOMIC DNA]</scope>
</reference>
<gene>
    <name evidence="15" type="ORF">LARSCL_LOCUS9181</name>
</gene>
<dbReference type="PROSITE" id="PS50939">
    <property type="entry name" value="CYTOCHROME_B561"/>
    <property type="match status" value="1"/>
</dbReference>
<sequence>MQLLKESPLNYLFFKLLILSRSLPMGVSAFFWIAALFPLVCEGTPNGAPTSACSSLTPRHSGIAPKLTAAPFTVSVTKRGNTVRVRLFSSVGEEFEGFVLQARYNTDRSRIVDGHFTTKDGVTKTIDCSNGRQNTLTFVNPTRKREVVTDWTANTALDEDIIFRATVAKTFSEFWSEIDSSPVRIQNDGPYGSPSEPFYSDGNSLRADPVSKMYGGCSISKGCFGIPSGCISKEDCEVMVSYAKSKDGIFFQMHGILEDNNYIAMGISGDNKMGDDSVTECIRRQSRIIAHRSYNVGSQKSNNFLHELENGAYESEFVNGMGTCSFTLSYITETNGRTFNLANETYYILLAKGPMRNEKLSYHSSRESTQQPVNFNAFEVSEGEGVTDSIKIHGTFMVTAWVGFISLSILFARHFKASWENRTLCGVKIWFAMHRLLMLIALAFVAVAFIVIFVHKDGWNYETDNPHAILGCAATILGFLQPIMALFRPGPDHPKRPIFNWLHFTVGNGAQLIAVIAIFYAKKLETSGLEDNFYAVMAVFVIVYLLFHLFFQMHTWTSERKKNNEVKMLDLASRGGNTAQNGIPEKSLVNQALRQIFLGIYTIFVATILIALYALIGAA</sequence>
<evidence type="ECO:0000256" key="11">
    <source>
        <dbReference type="SAM" id="Phobius"/>
    </source>
</evidence>
<evidence type="ECO:0000259" key="13">
    <source>
        <dbReference type="PROSITE" id="PS50939"/>
    </source>
</evidence>
<feature type="transmembrane region" description="Helical" evidence="11">
    <location>
        <begin position="467"/>
        <end position="487"/>
    </location>
</feature>
<dbReference type="InterPro" id="IPR051237">
    <property type="entry name" value="Ferric-chelate_Red/DefProt"/>
</dbReference>
<evidence type="ECO:0000256" key="7">
    <source>
        <dbReference type="ARBA" id="ARBA00022989"/>
    </source>
</evidence>
<dbReference type="Gene3D" id="1.20.120.1770">
    <property type="match status" value="1"/>
</dbReference>
<dbReference type="CDD" id="cd08760">
    <property type="entry name" value="Cyt_b561_FRRS1_like"/>
    <property type="match status" value="1"/>
</dbReference>
<dbReference type="Pfam" id="PF03351">
    <property type="entry name" value="DOMON"/>
    <property type="match status" value="1"/>
</dbReference>
<feature type="transmembrane region" description="Helical" evidence="11">
    <location>
        <begin position="396"/>
        <end position="415"/>
    </location>
</feature>
<dbReference type="CDD" id="cd08544">
    <property type="entry name" value="Reeler"/>
    <property type="match status" value="1"/>
</dbReference>
<feature type="domain" description="Cytochrome b561" evidence="13">
    <location>
        <begin position="361"/>
        <end position="560"/>
    </location>
</feature>
<evidence type="ECO:0000256" key="5">
    <source>
        <dbReference type="ARBA" id="ARBA00022692"/>
    </source>
</evidence>
<keyword evidence="9 11" id="KW-0472">Membrane</keyword>
<comment type="similarity">
    <text evidence="3">Belongs to the FRRS1 family.</text>
</comment>
<dbReference type="InterPro" id="IPR002861">
    <property type="entry name" value="Reeler_dom"/>
</dbReference>
<dbReference type="SMART" id="SM00664">
    <property type="entry name" value="DoH"/>
    <property type="match status" value="1"/>
</dbReference>
<dbReference type="CDD" id="cd09628">
    <property type="entry name" value="DOMON_SDR_2_like"/>
    <property type="match status" value="1"/>
</dbReference>
<dbReference type="GO" id="GO:0016020">
    <property type="term" value="C:membrane"/>
    <property type="evidence" value="ECO:0007669"/>
    <property type="project" value="UniProtKB-SubCell"/>
</dbReference>
<evidence type="ECO:0000256" key="2">
    <source>
        <dbReference type="ARBA" id="ARBA00004141"/>
    </source>
</evidence>
<comment type="cofactor">
    <cofactor evidence="1">
        <name>heme b</name>
        <dbReference type="ChEBI" id="CHEBI:60344"/>
    </cofactor>
</comment>
<feature type="transmembrane region" description="Helical" evidence="11">
    <location>
        <begin position="533"/>
        <end position="551"/>
    </location>
</feature>
<dbReference type="PANTHER" id="PTHR45828">
    <property type="entry name" value="CYTOCHROME B561/FERRIC REDUCTASE TRANSMEMBRANE"/>
    <property type="match status" value="1"/>
</dbReference>
<dbReference type="InterPro" id="IPR006593">
    <property type="entry name" value="Cyt_b561/ferric_Rdtase_TM"/>
</dbReference>
<keyword evidence="16" id="KW-1185">Reference proteome</keyword>
<dbReference type="PANTHER" id="PTHR45828:SF33">
    <property type="entry name" value="DOMON DOMAIN-CONTAINING PROTEIN"/>
    <property type="match status" value="1"/>
</dbReference>
<keyword evidence="5 11" id="KW-0812">Transmembrane</keyword>
<evidence type="ECO:0000256" key="4">
    <source>
        <dbReference type="ARBA" id="ARBA00022448"/>
    </source>
</evidence>
<evidence type="ECO:0000259" key="14">
    <source>
        <dbReference type="PROSITE" id="PS51019"/>
    </source>
</evidence>
<evidence type="ECO:0000256" key="1">
    <source>
        <dbReference type="ARBA" id="ARBA00001970"/>
    </source>
</evidence>
<comment type="subcellular location">
    <subcellularLocation>
        <location evidence="2">Membrane</location>
        <topology evidence="2">Multi-pass membrane protein</topology>
    </subcellularLocation>
</comment>
<dbReference type="PROSITE" id="PS50836">
    <property type="entry name" value="DOMON"/>
    <property type="match status" value="1"/>
</dbReference>
<organism evidence="15 16">
    <name type="scientific">Larinioides sclopetarius</name>
    <dbReference type="NCBI Taxonomy" id="280406"/>
    <lineage>
        <taxon>Eukaryota</taxon>
        <taxon>Metazoa</taxon>
        <taxon>Ecdysozoa</taxon>
        <taxon>Arthropoda</taxon>
        <taxon>Chelicerata</taxon>
        <taxon>Arachnida</taxon>
        <taxon>Araneae</taxon>
        <taxon>Araneomorphae</taxon>
        <taxon>Entelegynae</taxon>
        <taxon>Araneoidea</taxon>
        <taxon>Araneidae</taxon>
        <taxon>Larinioides</taxon>
    </lineage>
</organism>